<dbReference type="EMBL" id="HBHX01072628">
    <property type="protein sequence ID" value="CAE0153737.1"/>
    <property type="molecule type" value="Transcribed_RNA"/>
</dbReference>
<feature type="transmembrane region" description="Helical" evidence="1">
    <location>
        <begin position="144"/>
        <end position="163"/>
    </location>
</feature>
<feature type="chain" id="PRO_5031459708" description="PEP-CTERM protein-sorting domain-containing protein" evidence="2">
    <location>
        <begin position="22"/>
        <end position="172"/>
    </location>
</feature>
<evidence type="ECO:0008006" key="4">
    <source>
        <dbReference type="Google" id="ProtNLM"/>
    </source>
</evidence>
<evidence type="ECO:0000256" key="1">
    <source>
        <dbReference type="SAM" id="Phobius"/>
    </source>
</evidence>
<protein>
    <recommendedName>
        <fullName evidence="4">PEP-CTERM protein-sorting domain-containing protein</fullName>
    </recommendedName>
</protein>
<reference evidence="3" key="1">
    <citation type="submission" date="2021-01" db="EMBL/GenBank/DDBJ databases">
        <authorList>
            <person name="Corre E."/>
            <person name="Pelletier E."/>
            <person name="Niang G."/>
            <person name="Scheremetjew M."/>
            <person name="Finn R."/>
            <person name="Kale V."/>
            <person name="Holt S."/>
            <person name="Cochrane G."/>
            <person name="Meng A."/>
            <person name="Brown T."/>
            <person name="Cohen L."/>
        </authorList>
    </citation>
    <scope>NUCLEOTIDE SEQUENCE</scope>
    <source>
        <strain evidence="3">CCMP281</strain>
    </source>
</reference>
<name>A0A7S3FKQ7_9EUKA</name>
<feature type="signal peptide" evidence="2">
    <location>
        <begin position="1"/>
        <end position="21"/>
    </location>
</feature>
<keyword evidence="2" id="KW-0732">Signal</keyword>
<keyword evidence="1" id="KW-0812">Transmembrane</keyword>
<sequence length="172" mass="17218">MLKKILLAGAFALAAPVGAMAAMIGGSIDIAGSVTNNGSFVTDGGVTFNGNGSTQLATGDFASVPAPALGDVTLTDIAFATPGTIWEVGGFTFTATGFFGIDQDTFHATGDISKAGFDDTAGLLVFTTQGINAIASFSTTTTTVPLPAGVLLMGTALAGFGVMRRRKDKKAA</sequence>
<evidence type="ECO:0000256" key="2">
    <source>
        <dbReference type="SAM" id="SignalP"/>
    </source>
</evidence>
<gene>
    <name evidence="3" type="ORF">HERI1096_LOCUS40167</name>
</gene>
<accession>A0A7S3FKQ7</accession>
<dbReference type="AlphaFoldDB" id="A0A7S3FKQ7"/>
<keyword evidence="1" id="KW-1133">Transmembrane helix</keyword>
<organism evidence="3">
    <name type="scientific">Haptolina ericina</name>
    <dbReference type="NCBI Taxonomy" id="156174"/>
    <lineage>
        <taxon>Eukaryota</taxon>
        <taxon>Haptista</taxon>
        <taxon>Haptophyta</taxon>
        <taxon>Prymnesiophyceae</taxon>
        <taxon>Prymnesiales</taxon>
        <taxon>Prymnesiaceae</taxon>
        <taxon>Haptolina</taxon>
    </lineage>
</organism>
<dbReference type="InterPro" id="IPR022472">
    <property type="entry name" value="VPLPA-CTERM"/>
</dbReference>
<evidence type="ECO:0000313" key="3">
    <source>
        <dbReference type="EMBL" id="CAE0153737.1"/>
    </source>
</evidence>
<keyword evidence="1" id="KW-0472">Membrane</keyword>
<proteinExistence type="predicted"/>
<dbReference type="NCBIfam" id="TIGR03370">
    <property type="entry name" value="VPLPA-CTERM"/>
    <property type="match status" value="1"/>
</dbReference>